<evidence type="ECO:0000313" key="4">
    <source>
        <dbReference type="Proteomes" id="UP000515847"/>
    </source>
</evidence>
<dbReference type="CDD" id="cd00475">
    <property type="entry name" value="Cis_IPPS"/>
    <property type="match status" value="1"/>
</dbReference>
<dbReference type="InterPro" id="IPR001441">
    <property type="entry name" value="UPP_synth-like"/>
</dbReference>
<dbReference type="KEGG" id="tfr:BR63_18220"/>
<proteinExistence type="inferred from homology"/>
<keyword evidence="4" id="KW-1185">Reference proteome</keyword>
<comment type="similarity">
    <text evidence="2">Belongs to the UPP synthase family. Z-FPP synthase subfamily.</text>
</comment>
<protein>
    <submittedName>
        <fullName evidence="3">Dihydroorotate dehydrogenase</fullName>
    </submittedName>
</protein>
<dbReference type="Pfam" id="PF01255">
    <property type="entry name" value="Prenyltransf"/>
    <property type="match status" value="1"/>
</dbReference>
<dbReference type="OrthoDB" id="4191603at2"/>
<dbReference type="Proteomes" id="UP000515847">
    <property type="component" value="Chromosome"/>
</dbReference>
<dbReference type="GO" id="GO:0045547">
    <property type="term" value="F:ditrans,polycis-polyprenyl diphosphate synthase [(2E,6E)-farnesyl diphosphate specific] activity"/>
    <property type="evidence" value="ECO:0007669"/>
    <property type="project" value="TreeGrafter"/>
</dbReference>
<dbReference type="PANTHER" id="PTHR10291">
    <property type="entry name" value="DEHYDRODOLICHYL DIPHOSPHATE SYNTHASE FAMILY MEMBER"/>
    <property type="match status" value="1"/>
</dbReference>
<dbReference type="PANTHER" id="PTHR10291:SF43">
    <property type="entry name" value="DEHYDRODOLICHYL DIPHOSPHATE SYNTHASE COMPLEX SUBUNIT DHDDS"/>
    <property type="match status" value="1"/>
</dbReference>
<accession>A0A7G6E8U9</accession>
<sequence length="224" mass="25907">MQHKFKRIPRHIGVIPDGNRRWAQQRGLPKEAGYHYGIDPGFALYRQCLELGIEEITFYGFTQDNTKRPHEQCRAFQKACVDAVMKLTEGDAALLVVGNTESPLFPRELLPFTPKRVIFGRGLMKINFLVNYSWQWDLSTALKKLGLEGTFNKSSFPENIASADISRIDLIIRWGGRRRLSGFLPVQTIYADFYILEDLWPDFLPEHLYQALHWYEEQDITLGG</sequence>
<organism evidence="3 4">
    <name type="scientific">Thermanaerosceptrum fracticalcis</name>
    <dbReference type="NCBI Taxonomy" id="1712410"/>
    <lineage>
        <taxon>Bacteria</taxon>
        <taxon>Bacillati</taxon>
        <taxon>Bacillota</taxon>
        <taxon>Clostridia</taxon>
        <taxon>Eubacteriales</taxon>
        <taxon>Peptococcaceae</taxon>
        <taxon>Thermanaerosceptrum</taxon>
    </lineage>
</organism>
<dbReference type="AlphaFoldDB" id="A0A7G6E8U9"/>
<evidence type="ECO:0000256" key="1">
    <source>
        <dbReference type="ARBA" id="ARBA00022679"/>
    </source>
</evidence>
<reference evidence="3 4" key="1">
    <citation type="journal article" date="2019" name="Front. Microbiol.">
        <title>Thermoanaerosceptrum fracticalcis gen. nov. sp. nov., a Novel Fumarate-Fermenting Microorganism From a Deep Fractured Carbonate Aquifer of the US Great Basin.</title>
        <authorList>
            <person name="Hamilton-Brehm S.D."/>
            <person name="Stewart L.E."/>
            <person name="Zavarin M."/>
            <person name="Caldwell M."/>
            <person name="Lawson P.A."/>
            <person name="Onstott T.C."/>
            <person name="Grzymski J."/>
            <person name="Neveux I."/>
            <person name="Lollar B.S."/>
            <person name="Russell C.E."/>
            <person name="Moser D.P."/>
        </authorList>
    </citation>
    <scope>NUCLEOTIDE SEQUENCE [LARGE SCALE GENOMIC DNA]</scope>
    <source>
        <strain evidence="3 4">DRI-13</strain>
    </source>
</reference>
<dbReference type="SUPFAM" id="SSF64005">
    <property type="entry name" value="Undecaprenyl diphosphate synthase"/>
    <property type="match status" value="1"/>
</dbReference>
<keyword evidence="1" id="KW-0808">Transferase</keyword>
<evidence type="ECO:0000313" key="3">
    <source>
        <dbReference type="EMBL" id="QNB48503.1"/>
    </source>
</evidence>
<dbReference type="InterPro" id="IPR036424">
    <property type="entry name" value="UPP_synth-like_sf"/>
</dbReference>
<name>A0A7G6E8U9_THEFR</name>
<evidence type="ECO:0000256" key="2">
    <source>
        <dbReference type="ARBA" id="ARBA00038453"/>
    </source>
</evidence>
<dbReference type="Gene3D" id="3.40.1180.10">
    <property type="entry name" value="Decaprenyl diphosphate synthase-like"/>
    <property type="match status" value="1"/>
</dbReference>
<gene>
    <name evidence="3" type="ORF">BR63_18220</name>
</gene>
<dbReference type="GO" id="GO:0016094">
    <property type="term" value="P:polyprenol biosynthetic process"/>
    <property type="evidence" value="ECO:0007669"/>
    <property type="project" value="TreeGrafter"/>
</dbReference>
<dbReference type="EMBL" id="CP045798">
    <property type="protein sequence ID" value="QNB48503.1"/>
    <property type="molecule type" value="Genomic_DNA"/>
</dbReference>